<comment type="caution">
    <text evidence="1">The sequence shown here is derived from an EMBL/GenBank/DDBJ whole genome shotgun (WGS) entry which is preliminary data.</text>
</comment>
<protein>
    <submittedName>
        <fullName evidence="1">Uncharacterized protein</fullName>
    </submittedName>
</protein>
<evidence type="ECO:0000313" key="1">
    <source>
        <dbReference type="EMBL" id="HDW51240.1"/>
    </source>
</evidence>
<dbReference type="Pfam" id="PF25948">
    <property type="entry name" value="DUF7986"/>
    <property type="match status" value="1"/>
</dbReference>
<name>A0A7C1F2N8_9THEO</name>
<gene>
    <name evidence="1" type="ORF">ENQ35_00590</name>
</gene>
<accession>A0A7C1F2N8</accession>
<dbReference type="InterPro" id="IPR036915">
    <property type="entry name" value="Cyclin-like_sf"/>
</dbReference>
<organism evidence="1">
    <name type="scientific">Ammonifex degensii</name>
    <dbReference type="NCBI Taxonomy" id="42838"/>
    <lineage>
        <taxon>Bacteria</taxon>
        <taxon>Bacillati</taxon>
        <taxon>Bacillota</taxon>
        <taxon>Clostridia</taxon>
        <taxon>Thermoanaerobacterales</taxon>
        <taxon>Thermoanaerobacteraceae</taxon>
        <taxon>Ammonifex</taxon>
    </lineage>
</organism>
<dbReference type="SUPFAM" id="SSF47954">
    <property type="entry name" value="Cyclin-like"/>
    <property type="match status" value="1"/>
</dbReference>
<dbReference type="InterPro" id="IPR058292">
    <property type="entry name" value="DUF7986"/>
</dbReference>
<proteinExistence type="predicted"/>
<dbReference type="AlphaFoldDB" id="A0A7C1F2N8"/>
<reference evidence="1" key="1">
    <citation type="journal article" date="2020" name="mSystems">
        <title>Genome- and Community-Level Interaction Insights into Carbon Utilization and Element Cycling Functions of Hydrothermarchaeota in Hydrothermal Sediment.</title>
        <authorList>
            <person name="Zhou Z."/>
            <person name="Liu Y."/>
            <person name="Xu W."/>
            <person name="Pan J."/>
            <person name="Luo Z.H."/>
            <person name="Li M."/>
        </authorList>
    </citation>
    <scope>NUCLEOTIDE SEQUENCE [LARGE SCALE GENOMIC DNA]</scope>
    <source>
        <strain evidence="1">SpSt-301</strain>
    </source>
</reference>
<dbReference type="Gene3D" id="1.10.472.10">
    <property type="entry name" value="Cyclin-like"/>
    <property type="match status" value="1"/>
</dbReference>
<dbReference type="EMBL" id="DSMV01000043">
    <property type="protein sequence ID" value="HDW51240.1"/>
    <property type="molecule type" value="Genomic_DNA"/>
</dbReference>
<sequence>MSAIGGSLFALDEEFIGERCFEWFIFDFPVTGEETILELFRQVAAEQLSERERMLLAWWCKTPTAFYEVKALGRQVILVEDILTGDTFCVRGFQNAADMAVGNILYLRLLRVGEEFEFSTAGLSLPGQAKRPLLSWLKKDFNVFRRMTKQRRSGWPLYLRRRAHRIMAWAAAFGSGRDSDPAAGESVWGDRFDNLVLLLEEYLLRELISSRMRREGLKGLLRLLLDEGKGKDALAAEKGDRTAGTEGFPWTRPEYAEVARLISNDLQKRGRGDIIPRALELWHRFCLMEEPVVRKAPAWAAAVVYAVAKTEGRRLSQQRLAAEYGISVSALATNYRHLCRLLGLS</sequence>